<evidence type="ECO:0000259" key="2">
    <source>
        <dbReference type="PROSITE" id="PS50878"/>
    </source>
</evidence>
<feature type="region of interest" description="Disordered" evidence="1">
    <location>
        <begin position="134"/>
        <end position="155"/>
    </location>
</feature>
<dbReference type="GO" id="GO:0003676">
    <property type="term" value="F:nucleic acid binding"/>
    <property type="evidence" value="ECO:0007669"/>
    <property type="project" value="InterPro"/>
</dbReference>
<dbReference type="InterPro" id="IPR001878">
    <property type="entry name" value="Znf_CCHC"/>
</dbReference>
<proteinExistence type="predicted"/>
<dbReference type="InterPro" id="IPR025558">
    <property type="entry name" value="DUF4283"/>
</dbReference>
<dbReference type="PANTHER" id="PTHR19446">
    <property type="entry name" value="REVERSE TRANSCRIPTASES"/>
    <property type="match status" value="1"/>
</dbReference>
<feature type="compositionally biased region" description="Pro residues" evidence="1">
    <location>
        <begin position="143"/>
        <end position="155"/>
    </location>
</feature>
<name>A0A8T1YK99_ARASU</name>
<dbReference type="GO" id="GO:0008270">
    <property type="term" value="F:zinc ion binding"/>
    <property type="evidence" value="ECO:0007669"/>
    <property type="project" value="InterPro"/>
</dbReference>
<feature type="region of interest" description="Disordered" evidence="1">
    <location>
        <begin position="31"/>
        <end position="94"/>
    </location>
</feature>
<protein>
    <submittedName>
        <fullName evidence="3">Zinc finger CCHC-type</fullName>
    </submittedName>
</protein>
<comment type="caution">
    <text evidence="3">The sequence shown here is derived from an EMBL/GenBank/DDBJ whole genome shotgun (WGS) entry which is preliminary data.</text>
</comment>
<feature type="region of interest" description="Disordered" evidence="1">
    <location>
        <begin position="511"/>
        <end position="532"/>
    </location>
</feature>
<evidence type="ECO:0000256" key="1">
    <source>
        <dbReference type="SAM" id="MobiDB-lite"/>
    </source>
</evidence>
<feature type="region of interest" description="Disordered" evidence="1">
    <location>
        <begin position="417"/>
        <end position="445"/>
    </location>
</feature>
<dbReference type="GO" id="GO:0003824">
    <property type="term" value="F:catalytic activity"/>
    <property type="evidence" value="ECO:0007669"/>
    <property type="project" value="InterPro"/>
</dbReference>
<dbReference type="EMBL" id="JAEFBJ010000012">
    <property type="protein sequence ID" value="KAG7546653.1"/>
    <property type="molecule type" value="Genomic_DNA"/>
</dbReference>
<dbReference type="InterPro" id="IPR000477">
    <property type="entry name" value="RT_dom"/>
</dbReference>
<feature type="domain" description="Reverse transcriptase" evidence="2">
    <location>
        <begin position="1001"/>
        <end position="1257"/>
    </location>
</feature>
<sequence>MTRLNNICFLSLQRDNLSAFSLLRRRLSRRRSSPPISFSGLPLLMGNQKKRKKASPVKLSSPVPTSKSPLSSPPTAATSPELPASLESSDSPSSATISNAQLTVLPTDLAIVSPASDLPAAGSVPAAAADPRPIGVVSEAPTSTPPNPPVSPKAPIPVTVDLKSAGSEKSDSWVNLVKGTAKELKKKGTPFTLPSGEACVKIPNSVIEKNRKSWDCFVLGQFYSDPPSQGTLHNIVNGIWSKYYRDVSVSKLDGNAFLFRIPNMSTRNHVINQRLWQIEGQTMFVAKWEPGVVPKKPELTSAPIWLELRHVPLQFFHEEGLEQIASLVGEPKFLHPTTANKTNLDVAKIFTIIDPRKPLPEAVNAQFENGEIARILVSSPWMPPVCSHCKEIGHTLKRCQKAPAVCSTCNSTVHNADSCPRLKPPGTQGNPRRQQKKHFQTDNLDATKGPKLAYVRVSPQTEVVKDLPRVGMSPVFLQLPKQHLQIQKGESSGLSVHSKAVIIPVCETKESVTSSDVEPDSSDTLSSEQEEEDSCEEICEKFEKVLTKKQRKVKMKKFVNDLLPGWFFEENYGFSALGKIWVLWHQSVKVVVISKSLQMVSCEVLLPGAVDWIVVSIIYASIEEGSRKELWEEIVLMANSQSLVGKAWILLGDFNQVLCPSEHSRPVTLNVDRKTRDFRECLLSADLADLTFRGNTYTWWNKSKTRPTAKKLDRILVNSQWVSVFPNSFALFGEPDFSDHASCSVSLSLDKQYGRRPFKFYNFLLQNQNFLPLIFEQWFTCNVVGSAMLRVSLKLKFLKSFIRSFNKENYSGLEKRVAEAHERLIGLQNRTLANPTSDNAAEELEAERKWHLLQNAESAFLMQRVSIDWLKEGDSNSSFFHRMIASRKAQNHIHYLLDSADVRLESQNDITDHCVAYFSELLGGVASPSGLVQGDMELLLPFRSSVDQQQHMDKMFTIEEIRGAFFSLPRNKTCGPDGYSAEFFTGCWSIIGPEVSEAVMEFFRSGKLLKQWNSTTLVLIPKSTNAVRTTDFRPISCLNTVYKVISKLLSTRLQWLLPQVISPSQSAFMPGRILAENVLLATEVVQGYNRKNIEPRAMLKVDIRKAFDSVNWDFILSALRALRIPEKFVGWISECITTPTFSVCLNGNSSGYFKSAKGLRQGDPLSPYLFVLAMEVFTRLLQSRFDQGYISYHPRTSGISLSHLMFADDVMIFFDGTEASLHGINETLDDFASCRDRKTWFSCCLLANQIPWASFDAQKASYFRV</sequence>
<gene>
    <name evidence="3" type="ORF">ISN44_As12g019890</name>
</gene>
<evidence type="ECO:0000313" key="3">
    <source>
        <dbReference type="EMBL" id="KAG7546653.1"/>
    </source>
</evidence>
<feature type="compositionally biased region" description="Low complexity" evidence="1">
    <location>
        <begin position="56"/>
        <end position="94"/>
    </location>
</feature>
<keyword evidence="4" id="KW-1185">Reference proteome</keyword>
<accession>A0A8T1YK99</accession>
<dbReference type="Pfam" id="PF00078">
    <property type="entry name" value="RVT_1"/>
    <property type="match status" value="1"/>
</dbReference>
<dbReference type="Proteomes" id="UP000694251">
    <property type="component" value="Chromosome 12"/>
</dbReference>
<dbReference type="OrthoDB" id="1112563at2759"/>
<dbReference type="Pfam" id="PF14111">
    <property type="entry name" value="DUF4283"/>
    <property type="match status" value="1"/>
</dbReference>
<dbReference type="Pfam" id="PF03372">
    <property type="entry name" value="Exo_endo_phos"/>
    <property type="match status" value="1"/>
</dbReference>
<dbReference type="SMART" id="SM00343">
    <property type="entry name" value="ZnF_C2HC"/>
    <property type="match status" value="2"/>
</dbReference>
<dbReference type="AlphaFoldDB" id="A0A8T1YK99"/>
<evidence type="ECO:0000313" key="4">
    <source>
        <dbReference type="Proteomes" id="UP000694251"/>
    </source>
</evidence>
<dbReference type="InterPro" id="IPR005135">
    <property type="entry name" value="Endo/exonuclease/phosphatase"/>
</dbReference>
<organism evidence="3 4">
    <name type="scientific">Arabidopsis suecica</name>
    <name type="common">Swedish thale-cress</name>
    <name type="synonym">Cardaminopsis suecica</name>
    <dbReference type="NCBI Taxonomy" id="45249"/>
    <lineage>
        <taxon>Eukaryota</taxon>
        <taxon>Viridiplantae</taxon>
        <taxon>Streptophyta</taxon>
        <taxon>Embryophyta</taxon>
        <taxon>Tracheophyta</taxon>
        <taxon>Spermatophyta</taxon>
        <taxon>Magnoliopsida</taxon>
        <taxon>eudicotyledons</taxon>
        <taxon>Gunneridae</taxon>
        <taxon>Pentapetalae</taxon>
        <taxon>rosids</taxon>
        <taxon>malvids</taxon>
        <taxon>Brassicales</taxon>
        <taxon>Brassicaceae</taxon>
        <taxon>Camelineae</taxon>
        <taxon>Arabidopsis</taxon>
    </lineage>
</organism>
<dbReference type="PROSITE" id="PS50878">
    <property type="entry name" value="RT_POL"/>
    <property type="match status" value="1"/>
</dbReference>
<reference evidence="3 4" key="1">
    <citation type="submission" date="2020-12" db="EMBL/GenBank/DDBJ databases">
        <title>Concerted genomic and epigenomic changes stabilize Arabidopsis allopolyploids.</title>
        <authorList>
            <person name="Chen Z."/>
        </authorList>
    </citation>
    <scope>NUCLEOTIDE SEQUENCE [LARGE SCALE GENOMIC DNA]</scope>
    <source>
        <strain evidence="3">As9502</strain>
        <tissue evidence="3">Leaf</tissue>
    </source>
</reference>
<dbReference type="CDD" id="cd01650">
    <property type="entry name" value="RT_nLTR_like"/>
    <property type="match status" value="1"/>
</dbReference>